<dbReference type="EMBL" id="BMAT01009467">
    <property type="protein sequence ID" value="GFS06790.1"/>
    <property type="molecule type" value="Genomic_DNA"/>
</dbReference>
<organism evidence="1 2">
    <name type="scientific">Elysia marginata</name>
    <dbReference type="NCBI Taxonomy" id="1093978"/>
    <lineage>
        <taxon>Eukaryota</taxon>
        <taxon>Metazoa</taxon>
        <taxon>Spiralia</taxon>
        <taxon>Lophotrochozoa</taxon>
        <taxon>Mollusca</taxon>
        <taxon>Gastropoda</taxon>
        <taxon>Heterobranchia</taxon>
        <taxon>Euthyneura</taxon>
        <taxon>Panpulmonata</taxon>
        <taxon>Sacoglossa</taxon>
        <taxon>Placobranchoidea</taxon>
        <taxon>Plakobranchidae</taxon>
        <taxon>Elysia</taxon>
    </lineage>
</organism>
<dbReference type="InterPro" id="IPR016186">
    <property type="entry name" value="C-type_lectin-like/link_sf"/>
</dbReference>
<evidence type="ECO:0000313" key="1">
    <source>
        <dbReference type="EMBL" id="GFS06790.1"/>
    </source>
</evidence>
<accession>A0AAV4IA60</accession>
<reference evidence="1 2" key="1">
    <citation type="journal article" date="2021" name="Elife">
        <title>Chloroplast acquisition without the gene transfer in kleptoplastic sea slugs, Plakobranchus ocellatus.</title>
        <authorList>
            <person name="Maeda T."/>
            <person name="Takahashi S."/>
            <person name="Yoshida T."/>
            <person name="Shimamura S."/>
            <person name="Takaki Y."/>
            <person name="Nagai Y."/>
            <person name="Toyoda A."/>
            <person name="Suzuki Y."/>
            <person name="Arimoto A."/>
            <person name="Ishii H."/>
            <person name="Satoh N."/>
            <person name="Nishiyama T."/>
            <person name="Hasebe M."/>
            <person name="Maruyama T."/>
            <person name="Minagawa J."/>
            <person name="Obokata J."/>
            <person name="Shigenobu S."/>
        </authorList>
    </citation>
    <scope>NUCLEOTIDE SEQUENCE [LARGE SCALE GENOMIC DNA]</scope>
</reference>
<dbReference type="SUPFAM" id="SSF56436">
    <property type="entry name" value="C-type lectin-like"/>
    <property type="match status" value="1"/>
</dbReference>
<name>A0AAV4IA60_9GAST</name>
<evidence type="ECO:0008006" key="3">
    <source>
        <dbReference type="Google" id="ProtNLM"/>
    </source>
</evidence>
<evidence type="ECO:0000313" key="2">
    <source>
        <dbReference type="Proteomes" id="UP000762676"/>
    </source>
</evidence>
<keyword evidence="2" id="KW-1185">Reference proteome</keyword>
<dbReference type="AlphaFoldDB" id="A0AAV4IA60"/>
<dbReference type="Proteomes" id="UP000762676">
    <property type="component" value="Unassembled WGS sequence"/>
</dbReference>
<protein>
    <recommendedName>
        <fullName evidence="3">C-type lectin domain-containing protein</fullName>
    </recommendedName>
</protein>
<dbReference type="InterPro" id="IPR016187">
    <property type="entry name" value="CTDL_fold"/>
</dbReference>
<dbReference type="Gene3D" id="3.10.100.10">
    <property type="entry name" value="Mannose-Binding Protein A, subunit A"/>
    <property type="match status" value="1"/>
</dbReference>
<sequence>MEWGKSYYSHILEIETTQTDPATVKCPHTWKKTPKVGSCYKVYEVAQTWDNARKACQNTTWMNWAPDLMNIKEKGAEETLLSQLPRGRSYWVLDSFRHEVNI</sequence>
<comment type="caution">
    <text evidence="1">The sequence shown here is derived from an EMBL/GenBank/DDBJ whole genome shotgun (WGS) entry which is preliminary data.</text>
</comment>
<gene>
    <name evidence="1" type="ORF">ElyMa_004713600</name>
</gene>
<proteinExistence type="predicted"/>